<evidence type="ECO:0000259" key="1">
    <source>
        <dbReference type="PROSITE" id="PS50943"/>
    </source>
</evidence>
<proteinExistence type="predicted"/>
<dbReference type="Gene3D" id="3.30.450.180">
    <property type="match status" value="1"/>
</dbReference>
<reference evidence="2 3" key="1">
    <citation type="submission" date="2020-10" db="EMBL/GenBank/DDBJ databases">
        <title>Sequencing the genomes of 1000 actinobacteria strains.</title>
        <authorList>
            <person name="Klenk H.-P."/>
        </authorList>
    </citation>
    <scope>NUCLEOTIDE SEQUENCE [LARGE SCALE GENOMIC DNA]</scope>
    <source>
        <strain evidence="2 3">DSM 46744</strain>
    </source>
</reference>
<sequence length="284" mass="31876">MDRQDELGRFLRSRRARLRPEDVGLTAYGERRRVPGLRREELAQLAGVSVTHYTRLEQGRAHHVSAEIVDAIAGALRLTGEERAHLHRLARPARRDGVAAPPLVRPGLRHLLDSLVLTPAVVIGHHTEIVAWNPLINELTGGLDVLPRERRTMSHWLFFGDAARTRMGPTWEAHARRNVAFLRTALGRHPDDERLRGHVAVMRVQSEEFERLWQAHEVHEWVSGDVGELSLRHPDVGTLELSYERVLLPSDPGLSGLTLWTAPPGSPSHSALRRIAERLSAPAP</sequence>
<dbReference type="RefSeq" id="WP_192757703.1">
    <property type="nucleotide sequence ID" value="NZ_JADBDZ010000001.1"/>
</dbReference>
<dbReference type="InterPro" id="IPR001387">
    <property type="entry name" value="Cro/C1-type_HTH"/>
</dbReference>
<gene>
    <name evidence="2" type="ORF">H4W34_000559</name>
</gene>
<dbReference type="Proteomes" id="UP000627838">
    <property type="component" value="Unassembled WGS sequence"/>
</dbReference>
<dbReference type="PANTHER" id="PTHR35010:SF2">
    <property type="entry name" value="BLL4672 PROTEIN"/>
    <property type="match status" value="1"/>
</dbReference>
<dbReference type="InterPro" id="IPR010982">
    <property type="entry name" value="Lambda_DNA-bd_dom_sf"/>
</dbReference>
<protein>
    <submittedName>
        <fullName evidence="2">Transcriptional regulator with XRE-family HTH domain</fullName>
    </submittedName>
</protein>
<dbReference type="Pfam" id="PF13560">
    <property type="entry name" value="HTH_31"/>
    <property type="match status" value="1"/>
</dbReference>
<dbReference type="PROSITE" id="PS50943">
    <property type="entry name" value="HTH_CROC1"/>
    <property type="match status" value="1"/>
</dbReference>
<accession>A0ABR9JJJ6</accession>
<organism evidence="2 3">
    <name type="scientific">Actinomadura algeriensis</name>
    <dbReference type="NCBI Taxonomy" id="1679523"/>
    <lineage>
        <taxon>Bacteria</taxon>
        <taxon>Bacillati</taxon>
        <taxon>Actinomycetota</taxon>
        <taxon>Actinomycetes</taxon>
        <taxon>Streptosporangiales</taxon>
        <taxon>Thermomonosporaceae</taxon>
        <taxon>Actinomadura</taxon>
    </lineage>
</organism>
<name>A0ABR9JJJ6_9ACTN</name>
<keyword evidence="3" id="KW-1185">Reference proteome</keyword>
<dbReference type="EMBL" id="JADBDZ010000001">
    <property type="protein sequence ID" value="MBE1530726.1"/>
    <property type="molecule type" value="Genomic_DNA"/>
</dbReference>
<dbReference type="InterPro" id="IPR041413">
    <property type="entry name" value="MLTR_LBD"/>
</dbReference>
<evidence type="ECO:0000313" key="3">
    <source>
        <dbReference type="Proteomes" id="UP000627838"/>
    </source>
</evidence>
<evidence type="ECO:0000313" key="2">
    <source>
        <dbReference type="EMBL" id="MBE1530726.1"/>
    </source>
</evidence>
<dbReference type="SMART" id="SM00530">
    <property type="entry name" value="HTH_XRE"/>
    <property type="match status" value="1"/>
</dbReference>
<dbReference type="SUPFAM" id="SSF47413">
    <property type="entry name" value="lambda repressor-like DNA-binding domains"/>
    <property type="match status" value="1"/>
</dbReference>
<comment type="caution">
    <text evidence="2">The sequence shown here is derived from an EMBL/GenBank/DDBJ whole genome shotgun (WGS) entry which is preliminary data.</text>
</comment>
<dbReference type="PANTHER" id="PTHR35010">
    <property type="entry name" value="BLL4672 PROTEIN-RELATED"/>
    <property type="match status" value="1"/>
</dbReference>
<dbReference type="Gene3D" id="1.10.260.40">
    <property type="entry name" value="lambda repressor-like DNA-binding domains"/>
    <property type="match status" value="1"/>
</dbReference>
<dbReference type="Pfam" id="PF17765">
    <property type="entry name" value="MLTR_LBD"/>
    <property type="match status" value="1"/>
</dbReference>
<dbReference type="CDD" id="cd00093">
    <property type="entry name" value="HTH_XRE"/>
    <property type="match status" value="1"/>
</dbReference>
<feature type="domain" description="HTH cro/C1-type" evidence="1">
    <location>
        <begin position="36"/>
        <end position="83"/>
    </location>
</feature>